<evidence type="ECO:0000256" key="3">
    <source>
        <dbReference type="ARBA" id="ARBA00022664"/>
    </source>
</evidence>
<dbReference type="PANTHER" id="PTHR12097">
    <property type="entry name" value="SPLICING FACTOR 3B, SUBUNIT 1-RELATED"/>
    <property type="match status" value="1"/>
</dbReference>
<proteinExistence type="inferred from homology"/>
<sequence>MPSEKQKKKNLVGSYTIPTALADVIREEHKQEDAISSQDLKQNLGKNDYQQRKFNRNIDLNLDNMKTYKQTMEEREFEREEANVRNLIKKKEEDRGTAQNEITNEPKRRQRKRRWDVGPDDILEKISKNETDQQEIVQSAKKTKPHEDEQSKTLIIEDRNIPIINGIPLTNEILDKIIPSGYVLVPPPDGFEQFDLSIAPDMTENSSNYYVPPSVDQDSIQTKKLMEQQLTTDIPGVTGLSFIKQEDMKYFGKLITTHDEEDASLEQKKEIKLMRLLLKIKNGTPSTRKKSLRQLTDNARTFGPKVLFNQILPLLLEPNLDDHERHVLVKLVGRILFYLDDLVRPYTHKILMVVSPLLIDEDFTIRLEARDIISSLTKAAGLANMIANLRPDLDHVDEYVRNVTSRVFAIVANTLGLVNFIPFLKAVIKSKKNWMVRHTGIKIVQQLCIILGGGNGNSILPYLSQLMTVLKPGLTDEILQVRTMTALTLSQLAENVKPYGIGSFEEVLEPAWLGLRSHRGKGLASFLKCIGSIIPLMCHDPNYEEYANYYTKELMTVITREFNSPDNDMKVTILKIMINLPLSRHLIKNYNKEIIKPFLKFFWNRRTASDSQQLSKLVVDTTSQLAIKFDFLEVLECIVIYTKDENESLRRMCVETINKMVSSNADYLIGLDSQLEIKLVDGILFAFQEQSVYHRVYLTVFDSVSKALNVRLKPHMNSIISTILYRLKNKTPEIRQQASDLITIIAPIIKKCSEGDDEVIMKLILILYESLGEIYPDVLGSILSALYSCIDSVDKNSLYAMSNPSINQILPTLTPILKNRQDKVQESCIKLVGLIARKNSETINAKEWMRICFELLDMLKSPKKRIRIAANDTFGYIARTIGPQDVLAMLLNNLRVQERQLRVCTAVAIGIVAEICAPFTVLPALMNEYRIPENNVQNGVLKALSFLFEYIDGNMTKDYLFAITPLLEDALTDRDQVHRQTAATVIRHMALNCIGLTNDDYYDVFIHYLNLLLPNVYETSPHVINRILESIEAIRAVIGMGSFSNYIWAGLFHPARKVRNPYWKLYNSAYVQHSDALVPYYPQLEKIQDDDTTNYEVEELELFI</sequence>
<accession>A0A0V1Q0H9</accession>
<comment type="caution">
    <text evidence="10">The sequence shown here is derived from an EMBL/GenBank/DDBJ whole genome shotgun (WGS) entry which is preliminary data.</text>
</comment>
<evidence type="ECO:0000313" key="11">
    <source>
        <dbReference type="Proteomes" id="UP000054251"/>
    </source>
</evidence>
<dbReference type="Gene3D" id="1.25.10.10">
    <property type="entry name" value="Leucine-rich Repeat Variant"/>
    <property type="match status" value="3"/>
</dbReference>
<comment type="subcellular location">
    <subcellularLocation>
        <location evidence="1">Nucleus</location>
    </subcellularLocation>
</comment>
<gene>
    <name evidence="10" type="ORF">AC631_02270</name>
</gene>
<dbReference type="GeneID" id="26839279"/>
<dbReference type="RefSeq" id="XP_015468081.1">
    <property type="nucleotide sequence ID" value="XM_015611100.1"/>
</dbReference>
<feature type="domain" description="Phosphatase PP2A regulatory subunit A/Splicing factor 3B subunit 1-like HEAT repeat" evidence="9">
    <location>
        <begin position="881"/>
        <end position="951"/>
    </location>
</feature>
<feature type="compositionally biased region" description="Basic and acidic residues" evidence="8">
    <location>
        <begin position="122"/>
        <end position="131"/>
    </location>
</feature>
<dbReference type="InterPro" id="IPR054573">
    <property type="entry name" value="PP2A/SF3B1-like_HEAT"/>
</dbReference>
<keyword evidence="11" id="KW-1185">Reference proteome</keyword>
<dbReference type="OrthoDB" id="438939at2759"/>
<dbReference type="SUPFAM" id="SSF48371">
    <property type="entry name" value="ARM repeat"/>
    <property type="match status" value="2"/>
</dbReference>
<comment type="similarity">
    <text evidence="2">Belongs to the SF3B1 family.</text>
</comment>
<dbReference type="InterPro" id="IPR011989">
    <property type="entry name" value="ARM-like"/>
</dbReference>
<evidence type="ECO:0000256" key="5">
    <source>
        <dbReference type="ARBA" id="ARBA00022737"/>
    </source>
</evidence>
<dbReference type="AlphaFoldDB" id="A0A0V1Q0H9"/>
<dbReference type="GO" id="GO:0005681">
    <property type="term" value="C:spliceosomal complex"/>
    <property type="evidence" value="ECO:0007669"/>
    <property type="project" value="UniProtKB-KW"/>
</dbReference>
<dbReference type="InterPro" id="IPR016024">
    <property type="entry name" value="ARM-type_fold"/>
</dbReference>
<organism evidence="10 11">
    <name type="scientific">Debaryomyces fabryi</name>
    <dbReference type="NCBI Taxonomy" id="58627"/>
    <lineage>
        <taxon>Eukaryota</taxon>
        <taxon>Fungi</taxon>
        <taxon>Dikarya</taxon>
        <taxon>Ascomycota</taxon>
        <taxon>Saccharomycotina</taxon>
        <taxon>Pichiomycetes</taxon>
        <taxon>Debaryomycetaceae</taxon>
        <taxon>Debaryomyces</taxon>
    </lineage>
</organism>
<keyword evidence="7" id="KW-0539">Nucleus</keyword>
<keyword evidence="6" id="KW-0508">mRNA splicing</keyword>
<dbReference type="Proteomes" id="UP000054251">
    <property type="component" value="Unassembled WGS sequence"/>
</dbReference>
<evidence type="ECO:0000256" key="6">
    <source>
        <dbReference type="ARBA" id="ARBA00023187"/>
    </source>
</evidence>
<keyword evidence="5" id="KW-0677">Repeat</keyword>
<dbReference type="GO" id="GO:0003729">
    <property type="term" value="F:mRNA binding"/>
    <property type="evidence" value="ECO:0007669"/>
    <property type="project" value="InterPro"/>
</dbReference>
<dbReference type="EMBL" id="LMYN01000038">
    <property type="protein sequence ID" value="KSA01979.1"/>
    <property type="molecule type" value="Genomic_DNA"/>
</dbReference>
<evidence type="ECO:0000256" key="1">
    <source>
        <dbReference type="ARBA" id="ARBA00004123"/>
    </source>
</evidence>
<protein>
    <recommendedName>
        <fullName evidence="9">Phosphatase PP2A regulatory subunit A/Splicing factor 3B subunit 1-like HEAT repeat domain-containing protein</fullName>
    </recommendedName>
</protein>
<dbReference type="InterPro" id="IPR038737">
    <property type="entry name" value="SF3b_su1-like"/>
</dbReference>
<name>A0A0V1Q0H9_9ASCO</name>
<reference evidence="10 11" key="1">
    <citation type="submission" date="2015-11" db="EMBL/GenBank/DDBJ databases">
        <title>The genome of Debaryomyces fabryi.</title>
        <authorList>
            <person name="Tafer H."/>
            <person name="Lopandic K."/>
        </authorList>
    </citation>
    <scope>NUCLEOTIDE SEQUENCE [LARGE SCALE GENOMIC DNA]</scope>
    <source>
        <strain evidence="10 11">CBS 789</strain>
    </source>
</reference>
<keyword evidence="3" id="KW-0507">mRNA processing</keyword>
<keyword evidence="4" id="KW-0747">Spliceosome</keyword>
<evidence type="ECO:0000256" key="8">
    <source>
        <dbReference type="SAM" id="MobiDB-lite"/>
    </source>
</evidence>
<evidence type="ECO:0000256" key="4">
    <source>
        <dbReference type="ARBA" id="ARBA00022728"/>
    </source>
</evidence>
<evidence type="ECO:0000256" key="2">
    <source>
        <dbReference type="ARBA" id="ARBA00005754"/>
    </source>
</evidence>
<feature type="region of interest" description="Disordered" evidence="8">
    <location>
        <begin position="88"/>
        <end position="151"/>
    </location>
</feature>
<evidence type="ECO:0000313" key="10">
    <source>
        <dbReference type="EMBL" id="KSA01979.1"/>
    </source>
</evidence>
<evidence type="ECO:0000256" key="7">
    <source>
        <dbReference type="ARBA" id="ARBA00023242"/>
    </source>
</evidence>
<evidence type="ECO:0000259" key="9">
    <source>
        <dbReference type="Pfam" id="PF22646"/>
    </source>
</evidence>
<dbReference type="Pfam" id="PF22646">
    <property type="entry name" value="PPP2R1A-like_HEAT"/>
    <property type="match status" value="1"/>
</dbReference>
<dbReference type="GO" id="GO:0000245">
    <property type="term" value="P:spliceosomal complex assembly"/>
    <property type="evidence" value="ECO:0007669"/>
    <property type="project" value="InterPro"/>
</dbReference>